<dbReference type="RefSeq" id="XP_007925157.1">
    <property type="nucleotide sequence ID" value="XM_007926966.1"/>
</dbReference>
<dbReference type="VEuPathDB" id="FungiDB:MYCFIDRAFT_173504"/>
<keyword evidence="2" id="KW-1185">Reference proteome</keyword>
<accession>M3B589</accession>
<dbReference type="GeneID" id="19333002"/>
<evidence type="ECO:0000313" key="2">
    <source>
        <dbReference type="Proteomes" id="UP000016932"/>
    </source>
</evidence>
<dbReference type="EMBL" id="KB446557">
    <property type="protein sequence ID" value="EME84533.1"/>
    <property type="molecule type" value="Genomic_DNA"/>
</dbReference>
<sequence>MLHDLIACFLGNDTKSCLCFDHMLETSGVETTLPKIALGPINVVQGCKSGSLVFHVRIAVYGIYNHAQYGHLKVPMAATSLFLQRRTEHVAPVLTYPGPATAKHPNNCT</sequence>
<dbReference type="KEGG" id="pfj:MYCFIDRAFT_173504"/>
<proteinExistence type="predicted"/>
<evidence type="ECO:0000313" key="1">
    <source>
        <dbReference type="EMBL" id="EME84533.1"/>
    </source>
</evidence>
<reference evidence="1 2" key="1">
    <citation type="journal article" date="2012" name="PLoS Pathog.">
        <title>Diverse lifestyles and strategies of plant pathogenesis encoded in the genomes of eighteen Dothideomycetes fungi.</title>
        <authorList>
            <person name="Ohm R.A."/>
            <person name="Feau N."/>
            <person name="Henrissat B."/>
            <person name="Schoch C.L."/>
            <person name="Horwitz B.A."/>
            <person name="Barry K.W."/>
            <person name="Condon B.J."/>
            <person name="Copeland A.C."/>
            <person name="Dhillon B."/>
            <person name="Glaser F."/>
            <person name="Hesse C.N."/>
            <person name="Kosti I."/>
            <person name="LaButti K."/>
            <person name="Lindquist E.A."/>
            <person name="Lucas S."/>
            <person name="Salamov A.A."/>
            <person name="Bradshaw R.E."/>
            <person name="Ciuffetti L."/>
            <person name="Hamelin R.C."/>
            <person name="Kema G.H.J."/>
            <person name="Lawrence C."/>
            <person name="Scott J.A."/>
            <person name="Spatafora J.W."/>
            <person name="Turgeon B.G."/>
            <person name="de Wit P.J.G.M."/>
            <person name="Zhong S."/>
            <person name="Goodwin S.B."/>
            <person name="Grigoriev I.V."/>
        </authorList>
    </citation>
    <scope>NUCLEOTIDE SEQUENCE [LARGE SCALE GENOMIC DNA]</scope>
    <source>
        <strain evidence="1 2">CIRAD86</strain>
    </source>
</reference>
<dbReference type="Proteomes" id="UP000016932">
    <property type="component" value="Unassembled WGS sequence"/>
</dbReference>
<name>M3B589_PSEFD</name>
<dbReference type="AlphaFoldDB" id="M3B589"/>
<protein>
    <submittedName>
        <fullName evidence="1">Uncharacterized protein</fullName>
    </submittedName>
</protein>
<gene>
    <name evidence="1" type="ORF">MYCFIDRAFT_173504</name>
</gene>
<organism evidence="1 2">
    <name type="scientific">Pseudocercospora fijiensis (strain CIRAD86)</name>
    <name type="common">Black leaf streak disease fungus</name>
    <name type="synonym">Mycosphaerella fijiensis</name>
    <dbReference type="NCBI Taxonomy" id="383855"/>
    <lineage>
        <taxon>Eukaryota</taxon>
        <taxon>Fungi</taxon>
        <taxon>Dikarya</taxon>
        <taxon>Ascomycota</taxon>
        <taxon>Pezizomycotina</taxon>
        <taxon>Dothideomycetes</taxon>
        <taxon>Dothideomycetidae</taxon>
        <taxon>Mycosphaerellales</taxon>
        <taxon>Mycosphaerellaceae</taxon>
        <taxon>Pseudocercospora</taxon>
    </lineage>
</organism>
<dbReference type="HOGENOM" id="CLU_2185119_0_0_1"/>